<dbReference type="Proteomes" id="UP000005361">
    <property type="component" value="Chromosome"/>
</dbReference>
<dbReference type="OrthoDB" id="90759at2"/>
<dbReference type="Pfam" id="PF09684">
    <property type="entry name" value="Tail_P2_I"/>
    <property type="match status" value="1"/>
</dbReference>
<sequence>MPDFKDVSMADLLPSSLKNDERTVAVAEAANEQIQCIDVQRELLHILANMDWSDEDIVELLAWQWHVDFWDDSLSLAAKRTLVKNSIPWHRRKGTPAVVEEMARLILGSAKIAEWFEYGGKPYFFRIECTDLIQDTATFDRVTELVSAVKNVRSWLEDIFVYRERKMYLYFGGAQRIAKTMTIYPEGTVL</sequence>
<dbReference type="STRING" id="1192197.JBW_03675"/>
<organism evidence="1 2">
    <name type="scientific">Pelosinus fermentans JBW45</name>
    <dbReference type="NCBI Taxonomy" id="1192197"/>
    <lineage>
        <taxon>Bacteria</taxon>
        <taxon>Bacillati</taxon>
        <taxon>Bacillota</taxon>
        <taxon>Negativicutes</taxon>
        <taxon>Selenomonadales</taxon>
        <taxon>Sporomusaceae</taxon>
        <taxon>Pelosinus</taxon>
    </lineage>
</organism>
<dbReference type="RefSeq" id="WP_007960541.1">
    <property type="nucleotide sequence ID" value="NZ_CP010978.1"/>
</dbReference>
<accession>I8TSY9</accession>
<dbReference type="AlphaFoldDB" id="I8TSY9"/>
<dbReference type="HOGENOM" id="CLU_086293_0_0_9"/>
<protein>
    <submittedName>
        <fullName evidence="1">Phage tail protein I</fullName>
    </submittedName>
</protein>
<evidence type="ECO:0000313" key="2">
    <source>
        <dbReference type="Proteomes" id="UP000005361"/>
    </source>
</evidence>
<evidence type="ECO:0000313" key="1">
    <source>
        <dbReference type="EMBL" id="AJQ29012.1"/>
    </source>
</evidence>
<name>I8TSY9_9FIRM</name>
<reference evidence="2" key="2">
    <citation type="submission" date="2015-02" db="EMBL/GenBank/DDBJ databases">
        <title>Complete Genome Sequence of Pelosinus fermentans JBW45.</title>
        <authorList>
            <person name="De Leon K.B."/>
            <person name="Utturkar S.M."/>
            <person name="Camilleri L.B."/>
            <person name="Arkin A.P."/>
            <person name="Fields M.W."/>
            <person name="Brown S.D."/>
            <person name="Wall J.D."/>
        </authorList>
    </citation>
    <scope>NUCLEOTIDE SEQUENCE [LARGE SCALE GENOMIC DNA]</scope>
    <source>
        <strain evidence="2">JBW45</strain>
    </source>
</reference>
<dbReference type="EMBL" id="CP010978">
    <property type="protein sequence ID" value="AJQ29012.1"/>
    <property type="molecule type" value="Genomic_DNA"/>
</dbReference>
<gene>
    <name evidence="1" type="ORF">JBW_03675</name>
</gene>
<reference evidence="1 2" key="1">
    <citation type="journal article" date="2015" name="Genome Announc.">
        <title>Complete Genome Sequence of Pelosinus fermentans JBW45, a Member of a Remarkably Competitive Group of Negativicutes in the Firmicutes Phylum.</title>
        <authorList>
            <person name="De Leon K.B."/>
            <person name="Utturkar S.M."/>
            <person name="Camilleri L.B."/>
            <person name="Elias D.A."/>
            <person name="Arkin A.P."/>
            <person name="Fields M.W."/>
            <person name="Brown S.D."/>
            <person name="Wall J.D."/>
        </authorList>
    </citation>
    <scope>NUCLEOTIDE SEQUENCE [LARGE SCALE GENOMIC DNA]</scope>
    <source>
        <strain evidence="1 2">JBW45</strain>
    </source>
</reference>
<proteinExistence type="predicted"/>
<dbReference type="NCBIfam" id="TIGR01634">
    <property type="entry name" value="tail_P2_I"/>
    <property type="match status" value="1"/>
</dbReference>
<dbReference type="InterPro" id="IPR006521">
    <property type="entry name" value="Tail_protein_I"/>
</dbReference>
<dbReference type="KEGG" id="pft:JBW_03675"/>